<evidence type="ECO:0000313" key="1">
    <source>
        <dbReference type="EMBL" id="TDY42336.1"/>
    </source>
</evidence>
<accession>A0A4R8LGP9</accession>
<dbReference type="AlphaFoldDB" id="A0A4R8LGP9"/>
<reference evidence="1 2" key="1">
    <citation type="submission" date="2019-03" db="EMBL/GenBank/DDBJ databases">
        <title>Genomic Encyclopedia of Type Strains, Phase IV (KMG-IV): sequencing the most valuable type-strain genomes for metagenomic binning, comparative biology and taxonomic classification.</title>
        <authorList>
            <person name="Goeker M."/>
        </authorList>
    </citation>
    <scope>NUCLEOTIDE SEQUENCE [LARGE SCALE GENOMIC DNA]</scope>
    <source>
        <strain evidence="1 2">DSM 17974</strain>
    </source>
</reference>
<name>A0A4R8LGP9_9BACL</name>
<evidence type="ECO:0008006" key="3">
    <source>
        <dbReference type="Google" id="ProtNLM"/>
    </source>
</evidence>
<dbReference type="OrthoDB" id="2375516at2"/>
<evidence type="ECO:0000313" key="2">
    <source>
        <dbReference type="Proteomes" id="UP000294581"/>
    </source>
</evidence>
<gene>
    <name evidence="1" type="ORF">C7445_11614</name>
</gene>
<protein>
    <recommendedName>
        <fullName evidence="3">PH (Pleckstrin Homology) domain-containing protein</fullName>
    </recommendedName>
</protein>
<proteinExistence type="predicted"/>
<dbReference type="RefSeq" id="WP_134160866.1">
    <property type="nucleotide sequence ID" value="NZ_BSUS01000001.1"/>
</dbReference>
<dbReference type="EMBL" id="SORF01000016">
    <property type="protein sequence ID" value="TDY42336.1"/>
    <property type="molecule type" value="Genomic_DNA"/>
</dbReference>
<keyword evidence="2" id="KW-1185">Reference proteome</keyword>
<comment type="caution">
    <text evidence="1">The sequence shown here is derived from an EMBL/GenBank/DDBJ whole genome shotgun (WGS) entry which is preliminary data.</text>
</comment>
<sequence>MPRTIELGEDTLAIRLSVLTSIASFKRKIVIPYKFIARVETVAPNLQSLIRLGGTSIGDIQEGHFWHGEDWYFLSYEHPDKVISLTLNDYYIGDRLYKVIVVGVDSPQDMKALIEAKLDKKIDRN</sequence>
<dbReference type="Proteomes" id="UP000294581">
    <property type="component" value="Unassembled WGS sequence"/>
</dbReference>
<organism evidence="1 2">
    <name type="scientific">Alicyclobacillus sacchari</name>
    <dbReference type="NCBI Taxonomy" id="392010"/>
    <lineage>
        <taxon>Bacteria</taxon>
        <taxon>Bacillati</taxon>
        <taxon>Bacillota</taxon>
        <taxon>Bacilli</taxon>
        <taxon>Bacillales</taxon>
        <taxon>Alicyclobacillaceae</taxon>
        <taxon>Alicyclobacillus</taxon>
    </lineage>
</organism>